<organism evidence="2 3">
    <name type="scientific">Streptomyces bambusae</name>
    <dbReference type="NCBI Taxonomy" id="1550616"/>
    <lineage>
        <taxon>Bacteria</taxon>
        <taxon>Bacillati</taxon>
        <taxon>Actinomycetota</taxon>
        <taxon>Actinomycetes</taxon>
        <taxon>Kitasatosporales</taxon>
        <taxon>Streptomycetaceae</taxon>
        <taxon>Streptomyces</taxon>
    </lineage>
</organism>
<protein>
    <recommendedName>
        <fullName evidence="1">Thiopeptide-type bacteriocin biosynthesis domain-containing protein</fullName>
    </recommendedName>
</protein>
<dbReference type="Proteomes" id="UP000812013">
    <property type="component" value="Unassembled WGS sequence"/>
</dbReference>
<feature type="non-terminal residue" evidence="2">
    <location>
        <position position="125"/>
    </location>
</feature>
<name>A0ABS6Z935_9ACTN</name>
<dbReference type="NCBIfam" id="TIGR03891">
    <property type="entry name" value="thiopep_ocin"/>
    <property type="match status" value="1"/>
</dbReference>
<proteinExistence type="predicted"/>
<evidence type="ECO:0000313" key="3">
    <source>
        <dbReference type="Proteomes" id="UP000812013"/>
    </source>
</evidence>
<comment type="caution">
    <text evidence="2">The sequence shown here is derived from an EMBL/GenBank/DDBJ whole genome shotgun (WGS) entry which is preliminary data.</text>
</comment>
<gene>
    <name evidence="2" type="ORF">GPJ59_20915</name>
</gene>
<feature type="domain" description="Thiopeptide-type bacteriocin biosynthesis" evidence="1">
    <location>
        <begin position="4"/>
        <end position="124"/>
    </location>
</feature>
<reference evidence="2 3" key="1">
    <citation type="submission" date="2019-12" db="EMBL/GenBank/DDBJ databases">
        <title>Genome sequence of Streptomyces bambusae.</title>
        <authorList>
            <person name="Bansal K."/>
            <person name="Choksket S."/>
            <person name="Korpole S."/>
            <person name="Patil P.B."/>
        </authorList>
    </citation>
    <scope>NUCLEOTIDE SEQUENCE [LARGE SCALE GENOMIC DNA]</scope>
    <source>
        <strain evidence="2 3">SK60</strain>
    </source>
</reference>
<evidence type="ECO:0000259" key="1">
    <source>
        <dbReference type="Pfam" id="PF14028"/>
    </source>
</evidence>
<dbReference type="RefSeq" id="WP_219668758.1">
    <property type="nucleotide sequence ID" value="NZ_WTFF01000153.1"/>
</dbReference>
<dbReference type="InterPro" id="IPR023809">
    <property type="entry name" value="Thiopep_bacteriocin_synth_dom"/>
</dbReference>
<keyword evidence="3" id="KW-1185">Reference proteome</keyword>
<evidence type="ECO:0000313" key="2">
    <source>
        <dbReference type="EMBL" id="MBW5484274.1"/>
    </source>
</evidence>
<dbReference type="EMBL" id="WTFF01000153">
    <property type="protein sequence ID" value="MBW5484274.1"/>
    <property type="molecule type" value="Genomic_DNA"/>
</dbReference>
<accession>A0ABS6Z935</accession>
<dbReference type="Pfam" id="PF14028">
    <property type="entry name" value="Lant_dehydr_C"/>
    <property type="match status" value="1"/>
</dbReference>
<sequence>MTRWHSLHVYLHSGTEETDRFLTEDVAPLLDGAVARGEAADWFFIRYGEGGPHVRVRVRDPAPATAAALPGALARAAAARPALPGSGPWPSEHAEVRDVPYLPETERYGGPLALPVAEEVFAAST</sequence>